<evidence type="ECO:0000256" key="1">
    <source>
        <dbReference type="SAM" id="MobiDB-lite"/>
    </source>
</evidence>
<proteinExistence type="predicted"/>
<evidence type="ECO:0000313" key="2">
    <source>
        <dbReference type="EMBL" id="KAG0549695.1"/>
    </source>
</evidence>
<dbReference type="AlphaFoldDB" id="A0A921S1K8"/>
<sequence>MESACYVELQPTEESRSRGASRATEPAFLGKNTRNLHITWTWNLLTKAEPGAAVARPNLRFWAKTTWNLHITWILGPFQKRSREPYEKSAELLGAGMPLWYYRGEGSAG</sequence>
<accession>A0A921S1K8</accession>
<organism evidence="2 3">
    <name type="scientific">Sorghum bicolor</name>
    <name type="common">Sorghum</name>
    <name type="synonym">Sorghum vulgare</name>
    <dbReference type="NCBI Taxonomy" id="4558"/>
    <lineage>
        <taxon>Eukaryota</taxon>
        <taxon>Viridiplantae</taxon>
        <taxon>Streptophyta</taxon>
        <taxon>Embryophyta</taxon>
        <taxon>Tracheophyta</taxon>
        <taxon>Spermatophyta</taxon>
        <taxon>Magnoliopsida</taxon>
        <taxon>Liliopsida</taxon>
        <taxon>Poales</taxon>
        <taxon>Poaceae</taxon>
        <taxon>PACMAD clade</taxon>
        <taxon>Panicoideae</taxon>
        <taxon>Andropogonodae</taxon>
        <taxon>Andropogoneae</taxon>
        <taxon>Sorghinae</taxon>
        <taxon>Sorghum</taxon>
    </lineage>
</organism>
<name>A0A921S1K8_SORBI</name>
<dbReference type="Proteomes" id="UP000807115">
    <property type="component" value="Chromosome 1"/>
</dbReference>
<evidence type="ECO:0000313" key="3">
    <source>
        <dbReference type="Proteomes" id="UP000807115"/>
    </source>
</evidence>
<dbReference type="EMBL" id="CM027680">
    <property type="protein sequence ID" value="KAG0549695.1"/>
    <property type="molecule type" value="Genomic_DNA"/>
</dbReference>
<protein>
    <submittedName>
        <fullName evidence="2">Uncharacterized protein</fullName>
    </submittedName>
</protein>
<reference evidence="2" key="2">
    <citation type="submission" date="2020-10" db="EMBL/GenBank/DDBJ databases">
        <authorList>
            <person name="Cooper E.A."/>
            <person name="Brenton Z.W."/>
            <person name="Flinn B.S."/>
            <person name="Jenkins J."/>
            <person name="Shu S."/>
            <person name="Flowers D."/>
            <person name="Luo F."/>
            <person name="Wang Y."/>
            <person name="Xia P."/>
            <person name="Barry K."/>
            <person name="Daum C."/>
            <person name="Lipzen A."/>
            <person name="Yoshinaga Y."/>
            <person name="Schmutz J."/>
            <person name="Saski C."/>
            <person name="Vermerris W."/>
            <person name="Kresovich S."/>
        </authorList>
    </citation>
    <scope>NUCLEOTIDE SEQUENCE</scope>
</reference>
<reference evidence="2" key="1">
    <citation type="journal article" date="2019" name="BMC Genomics">
        <title>A new reference genome for Sorghum bicolor reveals high levels of sequence similarity between sweet and grain genotypes: implications for the genetics of sugar metabolism.</title>
        <authorList>
            <person name="Cooper E.A."/>
            <person name="Brenton Z.W."/>
            <person name="Flinn B.S."/>
            <person name="Jenkins J."/>
            <person name="Shu S."/>
            <person name="Flowers D."/>
            <person name="Luo F."/>
            <person name="Wang Y."/>
            <person name="Xia P."/>
            <person name="Barry K."/>
            <person name="Daum C."/>
            <person name="Lipzen A."/>
            <person name="Yoshinaga Y."/>
            <person name="Schmutz J."/>
            <person name="Saski C."/>
            <person name="Vermerris W."/>
            <person name="Kresovich S."/>
        </authorList>
    </citation>
    <scope>NUCLEOTIDE SEQUENCE</scope>
</reference>
<gene>
    <name evidence="2" type="ORF">BDA96_01G277000</name>
</gene>
<feature type="region of interest" description="Disordered" evidence="1">
    <location>
        <begin position="1"/>
        <end position="26"/>
    </location>
</feature>
<comment type="caution">
    <text evidence="2">The sequence shown here is derived from an EMBL/GenBank/DDBJ whole genome shotgun (WGS) entry which is preliminary data.</text>
</comment>